<comment type="caution">
    <text evidence="6">The sequence shown here is derived from an EMBL/GenBank/DDBJ whole genome shotgun (WGS) entry which is preliminary data.</text>
</comment>
<dbReference type="Proteomes" id="UP000735874">
    <property type="component" value="Unassembled WGS sequence"/>
</dbReference>
<dbReference type="EMBL" id="RCMG01002955">
    <property type="protein sequence ID" value="KAG2804830.1"/>
    <property type="molecule type" value="Genomic_DNA"/>
</dbReference>
<dbReference type="Proteomes" id="UP000760860">
    <property type="component" value="Unassembled WGS sequence"/>
</dbReference>
<evidence type="ECO:0000313" key="1">
    <source>
        <dbReference type="EMBL" id="KAG2804830.1"/>
    </source>
</evidence>
<dbReference type="EMBL" id="MJFZ01001821">
    <property type="protein sequence ID" value="RAW21368.1"/>
    <property type="molecule type" value="Genomic_DNA"/>
</dbReference>
<evidence type="ECO:0000313" key="6">
    <source>
        <dbReference type="EMBL" id="RAW21368.1"/>
    </source>
</evidence>
<dbReference type="Proteomes" id="UP000697107">
    <property type="component" value="Unassembled WGS sequence"/>
</dbReference>
<keyword evidence="7" id="KW-1185">Reference proteome</keyword>
<protein>
    <submittedName>
        <fullName evidence="6">Uncharacterized protein</fullName>
    </submittedName>
</protein>
<organism evidence="6 7">
    <name type="scientific">Phytophthora cactorum</name>
    <dbReference type="NCBI Taxonomy" id="29920"/>
    <lineage>
        <taxon>Eukaryota</taxon>
        <taxon>Sar</taxon>
        <taxon>Stramenopiles</taxon>
        <taxon>Oomycota</taxon>
        <taxon>Peronosporomycetes</taxon>
        <taxon>Peronosporales</taxon>
        <taxon>Peronosporaceae</taxon>
        <taxon>Phytophthora</taxon>
    </lineage>
</organism>
<proteinExistence type="predicted"/>
<dbReference type="EMBL" id="RCML01003156">
    <property type="protein sequence ID" value="KAG2956252.1"/>
    <property type="molecule type" value="Genomic_DNA"/>
</dbReference>
<accession>A0A329RDT0</accession>
<dbReference type="Proteomes" id="UP000774804">
    <property type="component" value="Unassembled WGS sequence"/>
</dbReference>
<evidence type="ECO:0000313" key="2">
    <source>
        <dbReference type="EMBL" id="KAG2873170.1"/>
    </source>
</evidence>
<sequence>MVVSRGCYKKEYLEEALDRAYEGEKFATVARTSSIPLR</sequence>
<evidence type="ECO:0000313" key="3">
    <source>
        <dbReference type="EMBL" id="KAG2876549.1"/>
    </source>
</evidence>
<dbReference type="EMBL" id="RCMI01003199">
    <property type="protein sequence ID" value="KAG2873170.1"/>
    <property type="molecule type" value="Genomic_DNA"/>
</dbReference>
<name>A0A329RDT0_9STRA</name>
<evidence type="ECO:0000313" key="4">
    <source>
        <dbReference type="EMBL" id="KAG2956252.1"/>
    </source>
</evidence>
<dbReference type="AlphaFoldDB" id="A0A329RDT0"/>
<reference evidence="1" key="2">
    <citation type="submission" date="2018-10" db="EMBL/GenBank/DDBJ databases">
        <title>Effector identification in a new, highly contiguous assembly of the strawberry crown rot pathogen Phytophthora cactorum.</title>
        <authorList>
            <person name="Armitage A.D."/>
            <person name="Nellist C.F."/>
            <person name="Bates H."/>
            <person name="Vickerstaff R.J."/>
            <person name="Harrison R.J."/>
        </authorList>
    </citation>
    <scope>NUCLEOTIDE SEQUENCE</scope>
    <source>
        <strain evidence="1">15-7</strain>
        <strain evidence="2">4032</strain>
        <strain evidence="3">4040</strain>
        <strain evidence="4">P415</strain>
        <strain evidence="5">P421</strain>
    </source>
</reference>
<reference evidence="6 7" key="1">
    <citation type="submission" date="2018-01" db="EMBL/GenBank/DDBJ databases">
        <title>Draft genome of the strawberry crown rot pathogen Phytophthora cactorum.</title>
        <authorList>
            <person name="Armitage A.D."/>
            <person name="Lysoe E."/>
            <person name="Nellist C.F."/>
            <person name="Harrison R.J."/>
            <person name="Brurberg M.B."/>
        </authorList>
    </citation>
    <scope>NUCLEOTIDE SEQUENCE [LARGE SCALE GENOMIC DNA]</scope>
    <source>
        <strain evidence="6 7">10300</strain>
    </source>
</reference>
<dbReference type="EMBL" id="RCMV01003113">
    <property type="protein sequence ID" value="KAG3199909.1"/>
    <property type="molecule type" value="Genomic_DNA"/>
</dbReference>
<dbReference type="Proteomes" id="UP000736787">
    <property type="component" value="Unassembled WGS sequence"/>
</dbReference>
<dbReference type="OrthoDB" id="122614at2759"/>
<gene>
    <name evidence="6" type="ORF">PC110_g22189</name>
    <name evidence="1" type="ORF">PC113_g24281</name>
    <name evidence="2" type="ORF">PC115_g24423</name>
    <name evidence="3" type="ORF">PC117_g27223</name>
    <name evidence="4" type="ORF">PC118_g24548</name>
    <name evidence="5" type="ORF">PC129_g23980</name>
</gene>
<dbReference type="Proteomes" id="UP000251314">
    <property type="component" value="Unassembled WGS sequence"/>
</dbReference>
<dbReference type="VEuPathDB" id="FungiDB:PC110_g22189"/>
<evidence type="ECO:0000313" key="5">
    <source>
        <dbReference type="EMBL" id="KAG3199909.1"/>
    </source>
</evidence>
<evidence type="ECO:0000313" key="7">
    <source>
        <dbReference type="Proteomes" id="UP000251314"/>
    </source>
</evidence>
<dbReference type="EMBL" id="RCMK01003107">
    <property type="protein sequence ID" value="KAG2876549.1"/>
    <property type="molecule type" value="Genomic_DNA"/>
</dbReference>